<sequence length="316" mass="35845">MATILTIPPEVVMNILGRLDPFSLESVAKTLSSRLYYPATQLLAPRKGWMENARAMCKLFNPRGSRGVLPSYPGCLPVLADHHLVRDEIPKRDYQGLGLDQERGPYVRSSPPDFQSWIALDGTFSWLQSLEKKIADEMEPHIGREGDRPVATKAQIESLVAKAEELGLRLPAGFKAFMADNRLHHRIPSYSAWYFNLSKLVRCPSSVDNAGGGYIVRFYWDQQACAFAYLYLSQSGHHCILMSMLDLYEEMELDEEEIEDGHDGNGDVDKDDVVMVALTFEEYLAMVYYEELLEFRAKPFTGLCNYVKHTYMAPAK</sequence>
<dbReference type="AlphaFoldDB" id="A0A8H7TWF2"/>
<protein>
    <recommendedName>
        <fullName evidence="3">F-box domain-containing protein</fullName>
    </recommendedName>
</protein>
<organism evidence="1 2">
    <name type="scientific">Bionectria ochroleuca</name>
    <name type="common">Gliocladium roseum</name>
    <dbReference type="NCBI Taxonomy" id="29856"/>
    <lineage>
        <taxon>Eukaryota</taxon>
        <taxon>Fungi</taxon>
        <taxon>Dikarya</taxon>
        <taxon>Ascomycota</taxon>
        <taxon>Pezizomycotina</taxon>
        <taxon>Sordariomycetes</taxon>
        <taxon>Hypocreomycetidae</taxon>
        <taxon>Hypocreales</taxon>
        <taxon>Bionectriaceae</taxon>
        <taxon>Clonostachys</taxon>
    </lineage>
</organism>
<reference evidence="1" key="1">
    <citation type="submission" date="2020-10" db="EMBL/GenBank/DDBJ databases">
        <title>High-Quality Genome Resource of Clonostachys rosea strain S41 by Oxford Nanopore Long-Read Sequencing.</title>
        <authorList>
            <person name="Wang H."/>
        </authorList>
    </citation>
    <scope>NUCLEOTIDE SEQUENCE</scope>
    <source>
        <strain evidence="1">S41</strain>
    </source>
</reference>
<evidence type="ECO:0008006" key="3">
    <source>
        <dbReference type="Google" id="ProtNLM"/>
    </source>
</evidence>
<accession>A0A8H7TWF2</accession>
<name>A0A8H7TWF2_BIOOC</name>
<dbReference type="EMBL" id="JADCTT010000001">
    <property type="protein sequence ID" value="KAF9759743.1"/>
    <property type="molecule type" value="Genomic_DNA"/>
</dbReference>
<gene>
    <name evidence="1" type="ORF">IM811_001437</name>
</gene>
<evidence type="ECO:0000313" key="1">
    <source>
        <dbReference type="EMBL" id="KAF9759743.1"/>
    </source>
</evidence>
<comment type="caution">
    <text evidence="1">The sequence shown here is derived from an EMBL/GenBank/DDBJ whole genome shotgun (WGS) entry which is preliminary data.</text>
</comment>
<dbReference type="Proteomes" id="UP000616885">
    <property type="component" value="Unassembled WGS sequence"/>
</dbReference>
<proteinExistence type="predicted"/>
<evidence type="ECO:0000313" key="2">
    <source>
        <dbReference type="Proteomes" id="UP000616885"/>
    </source>
</evidence>